<dbReference type="Gene3D" id="3.60.130.30">
    <property type="match status" value="1"/>
</dbReference>
<gene>
    <name evidence="2" type="ORF">MSAN_01523800</name>
</gene>
<dbReference type="OrthoDB" id="2975253at2759"/>
<evidence type="ECO:0000256" key="1">
    <source>
        <dbReference type="SAM" id="MobiDB-lite"/>
    </source>
</evidence>
<comment type="caution">
    <text evidence="2">The sequence shown here is derived from an EMBL/GenBank/DDBJ whole genome shotgun (WGS) entry which is preliminary data.</text>
</comment>
<reference evidence="2" key="1">
    <citation type="submission" date="2020-05" db="EMBL/GenBank/DDBJ databases">
        <title>Mycena genomes resolve the evolution of fungal bioluminescence.</title>
        <authorList>
            <person name="Tsai I.J."/>
        </authorList>
    </citation>
    <scope>NUCLEOTIDE SEQUENCE</scope>
    <source>
        <strain evidence="2">160909Yilan</strain>
    </source>
</reference>
<evidence type="ECO:0000313" key="3">
    <source>
        <dbReference type="Proteomes" id="UP000623467"/>
    </source>
</evidence>
<accession>A0A8H6Y6J6</accession>
<dbReference type="EMBL" id="JACAZH010000012">
    <property type="protein sequence ID" value="KAF7353354.1"/>
    <property type="molecule type" value="Genomic_DNA"/>
</dbReference>
<name>A0A8H6Y6J6_9AGAR</name>
<feature type="compositionally biased region" description="Acidic residues" evidence="1">
    <location>
        <begin position="46"/>
        <end position="71"/>
    </location>
</feature>
<dbReference type="AlphaFoldDB" id="A0A8H6Y6J6"/>
<feature type="compositionally biased region" description="Basic residues" evidence="1">
    <location>
        <begin position="149"/>
        <end position="161"/>
    </location>
</feature>
<organism evidence="2 3">
    <name type="scientific">Mycena sanguinolenta</name>
    <dbReference type="NCBI Taxonomy" id="230812"/>
    <lineage>
        <taxon>Eukaryota</taxon>
        <taxon>Fungi</taxon>
        <taxon>Dikarya</taxon>
        <taxon>Basidiomycota</taxon>
        <taxon>Agaricomycotina</taxon>
        <taxon>Agaricomycetes</taxon>
        <taxon>Agaricomycetidae</taxon>
        <taxon>Agaricales</taxon>
        <taxon>Marasmiineae</taxon>
        <taxon>Mycenaceae</taxon>
        <taxon>Mycena</taxon>
    </lineage>
</organism>
<feature type="region of interest" description="Disordered" evidence="1">
    <location>
        <begin position="42"/>
        <end position="170"/>
    </location>
</feature>
<proteinExistence type="predicted"/>
<dbReference type="Proteomes" id="UP000623467">
    <property type="component" value="Unassembled WGS sequence"/>
</dbReference>
<keyword evidence="3" id="KW-1185">Reference proteome</keyword>
<sequence>MLWYPLARRTRSGKEFSSLSLPTLVTPLQSQDFDFAPLVQCAVAAESDDQDDHEDEDDYEDENDDGDEDAAPDIPHENVGFPPCDPFNDLDDLDKDERPWSLDDQWNDVDDANPSYHRLKRRRSSSPSFEQRPAKPHRLAQKHAAATLRRQKKRRKLKQQHGHVPAASAVNEHVAPAIPLATDLDTSSLPSTLGAYAGKVEDAAEKRGSTVRRSLANLVGLGFHVVEWDGITPRPIIDKRGRIIVVLAGQPQDATYREAAKHAFEAIRDAGIGARFPASMRRHRRGLFAAVNVGLSYGKGQRTPSWLDTKEYTTIAERLLANSYIGRLAGFADAAFALWAPRLYQHYRSCDEALQTHHPGFRRPFPHSVFFCTTFNFGRNVWTFKHRDVLNLAFGWCAVQALGHFNPKIGGHLVLWDLKLAIEFPAGSLILLPSATIAHSNVPVQDDEERVSFTQFSAGGIFRYVDNGCQTVSELAEADSIEYTRLMEMKAACWEEGLNLFSTMDELLTPSINS</sequence>
<protein>
    <submittedName>
        <fullName evidence="2">Uncharacterized protein</fullName>
    </submittedName>
</protein>
<evidence type="ECO:0000313" key="2">
    <source>
        <dbReference type="EMBL" id="KAF7353354.1"/>
    </source>
</evidence>